<feature type="transmembrane region" description="Helical" evidence="2">
    <location>
        <begin position="35"/>
        <end position="54"/>
    </location>
</feature>
<reference evidence="3 4" key="1">
    <citation type="submission" date="2018-12" db="EMBL/GenBank/DDBJ databases">
        <authorList>
            <person name="Grouzdev D.S."/>
            <person name="Krutkina M.S."/>
        </authorList>
    </citation>
    <scope>NUCLEOTIDE SEQUENCE [LARGE SCALE GENOMIC DNA]</scope>
    <source>
        <strain evidence="3 4">RmlP026</strain>
    </source>
</reference>
<keyword evidence="2" id="KW-1133">Transmembrane helix</keyword>
<feature type="region of interest" description="Disordered" evidence="1">
    <location>
        <begin position="1"/>
        <end position="29"/>
    </location>
</feature>
<sequence length="71" mass="7815">MTVVVKTRQQEPPRAKRGSGNAGRIGRSAGDNKRIAVGFGIALCLVVLFSPQVVMNAPLIRPLWFDVNRKR</sequence>
<evidence type="ECO:0000313" key="3">
    <source>
        <dbReference type="EMBL" id="RYC28898.1"/>
    </source>
</evidence>
<proteinExistence type="predicted"/>
<gene>
    <name evidence="3" type="ORF">D3273_26795</name>
</gene>
<dbReference type="Proteomes" id="UP000290759">
    <property type="component" value="Unassembled WGS sequence"/>
</dbReference>
<evidence type="ECO:0000256" key="2">
    <source>
        <dbReference type="SAM" id="Phobius"/>
    </source>
</evidence>
<reference evidence="3 4" key="2">
    <citation type="submission" date="2019-02" db="EMBL/GenBank/DDBJ databases">
        <title>'Lichenibacterium ramalinii' gen. nov. sp. nov., 'Lichenibacterium minor' gen. nov. sp. nov.</title>
        <authorList>
            <person name="Pankratov T."/>
        </authorList>
    </citation>
    <scope>NUCLEOTIDE SEQUENCE [LARGE SCALE GENOMIC DNA]</scope>
    <source>
        <strain evidence="3 4">RmlP026</strain>
    </source>
</reference>
<dbReference type="RefSeq" id="WP_129230007.1">
    <property type="nucleotide sequence ID" value="NZ_QYBB01000091.1"/>
</dbReference>
<name>A0A4Q2TZW5_9HYPH</name>
<organism evidence="3 4">
    <name type="scientific">Lichenibacterium minor</name>
    <dbReference type="NCBI Taxonomy" id="2316528"/>
    <lineage>
        <taxon>Bacteria</taxon>
        <taxon>Pseudomonadati</taxon>
        <taxon>Pseudomonadota</taxon>
        <taxon>Alphaproteobacteria</taxon>
        <taxon>Hyphomicrobiales</taxon>
        <taxon>Lichenihabitantaceae</taxon>
        <taxon>Lichenibacterium</taxon>
    </lineage>
</organism>
<evidence type="ECO:0000313" key="4">
    <source>
        <dbReference type="Proteomes" id="UP000290759"/>
    </source>
</evidence>
<comment type="caution">
    <text evidence="3">The sequence shown here is derived from an EMBL/GenBank/DDBJ whole genome shotgun (WGS) entry which is preliminary data.</text>
</comment>
<evidence type="ECO:0000256" key="1">
    <source>
        <dbReference type="SAM" id="MobiDB-lite"/>
    </source>
</evidence>
<keyword evidence="2" id="KW-0812">Transmembrane</keyword>
<keyword evidence="2" id="KW-0472">Membrane</keyword>
<protein>
    <submittedName>
        <fullName evidence="3">Uncharacterized protein</fullName>
    </submittedName>
</protein>
<accession>A0A4Q2TZW5</accession>
<keyword evidence="4" id="KW-1185">Reference proteome</keyword>
<dbReference type="EMBL" id="QYBB01000091">
    <property type="protein sequence ID" value="RYC28898.1"/>
    <property type="molecule type" value="Genomic_DNA"/>
</dbReference>
<dbReference type="AlphaFoldDB" id="A0A4Q2TZW5"/>